<dbReference type="GO" id="GO:0003779">
    <property type="term" value="F:actin binding"/>
    <property type="evidence" value="ECO:0007669"/>
    <property type="project" value="UniProtKB-KW"/>
</dbReference>
<gene>
    <name evidence="13" type="primary">Myosin-1</name>
    <name evidence="13" type="ORF">Cadr_000018586</name>
</gene>
<dbReference type="Gene3D" id="1.20.5.370">
    <property type="match status" value="2"/>
</dbReference>
<dbReference type="Proteomes" id="UP000299084">
    <property type="component" value="Unassembled WGS sequence"/>
</dbReference>
<evidence type="ECO:0000256" key="5">
    <source>
        <dbReference type="ARBA" id="ARBA00022840"/>
    </source>
</evidence>
<dbReference type="PANTHER" id="PTHR46349:SF6">
    <property type="entry name" value="MYOSIN-6-LIKE"/>
    <property type="match status" value="1"/>
</dbReference>
<evidence type="ECO:0000313" key="14">
    <source>
        <dbReference type="Proteomes" id="UP000299084"/>
    </source>
</evidence>
<dbReference type="InterPro" id="IPR014751">
    <property type="entry name" value="XRCC4-like_C"/>
</dbReference>
<feature type="domain" description="Myosin tail" evidence="12">
    <location>
        <begin position="212"/>
        <end position="484"/>
    </location>
</feature>
<dbReference type="GO" id="GO:0016459">
    <property type="term" value="C:myosin complex"/>
    <property type="evidence" value="ECO:0007669"/>
    <property type="project" value="UniProtKB-KW"/>
</dbReference>
<dbReference type="SUPFAM" id="SSF90257">
    <property type="entry name" value="Myosin rod fragments"/>
    <property type="match status" value="1"/>
</dbReference>
<dbReference type="AlphaFoldDB" id="A0A5N4D5I8"/>
<protein>
    <submittedName>
        <fullName evidence="13">Myosin-1</fullName>
    </submittedName>
</protein>
<reference evidence="13 14" key="1">
    <citation type="journal article" date="2019" name="Mol. Ecol. Resour.">
        <title>Improving Illumina assemblies with Hi-C and long reads: an example with the North African dromedary.</title>
        <authorList>
            <person name="Elbers J.P."/>
            <person name="Rogers M.F."/>
            <person name="Perelman P.L."/>
            <person name="Proskuryakova A.A."/>
            <person name="Serdyukova N.A."/>
            <person name="Johnson W.E."/>
            <person name="Horin P."/>
            <person name="Corander J."/>
            <person name="Murphy D."/>
            <person name="Burger P.A."/>
        </authorList>
    </citation>
    <scope>NUCLEOTIDE SEQUENCE [LARGE SCALE GENOMIC DNA]</scope>
    <source>
        <strain evidence="13">Drom800</strain>
        <tissue evidence="13">Blood</tissue>
    </source>
</reference>
<evidence type="ECO:0000256" key="9">
    <source>
        <dbReference type="ARBA" id="ARBA00023179"/>
    </source>
</evidence>
<dbReference type="PANTHER" id="PTHR46349">
    <property type="entry name" value="CINGULIN-LIKE PROTEIN 1-RELATED"/>
    <property type="match status" value="1"/>
</dbReference>
<comment type="subcellular location">
    <subcellularLocation>
        <location evidence="1">Cytoplasm</location>
        <location evidence="1">Myofibril</location>
    </subcellularLocation>
</comment>
<dbReference type="SUPFAM" id="SSF57997">
    <property type="entry name" value="Tropomyosin"/>
    <property type="match status" value="1"/>
</dbReference>
<dbReference type="Pfam" id="PF01576">
    <property type="entry name" value="Myosin_tail_1"/>
    <property type="match status" value="1"/>
</dbReference>
<keyword evidence="14" id="KW-1185">Reference proteome</keyword>
<keyword evidence="6 11" id="KW-0175">Coiled coil</keyword>
<name>A0A5N4D5I8_CAMDR</name>
<accession>A0A5N4D5I8</accession>
<evidence type="ECO:0000313" key="13">
    <source>
        <dbReference type="EMBL" id="KAB1266371.1"/>
    </source>
</evidence>
<dbReference type="FunFam" id="1.20.5.370:FF:000001">
    <property type="entry name" value="Myosin heavy chain"/>
    <property type="match status" value="1"/>
</dbReference>
<dbReference type="EMBL" id="JWIN03000016">
    <property type="protein sequence ID" value="KAB1266371.1"/>
    <property type="molecule type" value="Genomic_DNA"/>
</dbReference>
<sequence>MPSATFECGNLEKMCRALEDQLSELKTRRKTAAAVNDLTAQEARLQTESVVHLPLLTLNDKFTMHAQFTEKLCSEYSRQLDEKDTLVSQPPRGKQAFTQQIEELKRQLEEEIKAKSALAHALSRPAMTVTCCGNSTRGAGSKAELQRAMSKAQHEVAQWRTKYETDAIRARRSWRRLNQAELQNEVEDLMIDVERSNAACAALDKKARNFDKDTQLHLDDALRSQEDLKEQLAMVERRANLLQAEIEELRASLEQTERSRKIAEQELLDASERVQLLHTQNTSLINTKKKLETDISQLQGEMEDIIQEARNAEEKAKKAITDAAMMAEELKKEQDTSAHLERMKKNLEQTVKDLQHRLDEAEQLALKGGKKQIQKLEARVRELEGEVESEQKRNVETVKGLRKHERKVKELTYQTEEDRKNILRLQDLVDKLQAKVKAYKRQAEEAEEQSNVNLSKFRKLQHELEEAEERADIAESQVNKLRVKSREVHTKIISEE</sequence>
<dbReference type="GO" id="GO:0005524">
    <property type="term" value="F:ATP binding"/>
    <property type="evidence" value="ECO:0007669"/>
    <property type="project" value="UniProtKB-KW"/>
</dbReference>
<comment type="caution">
    <text evidence="13">The sequence shown here is derived from an EMBL/GenBank/DDBJ whole genome shotgun (WGS) entry which is preliminary data.</text>
</comment>
<keyword evidence="3" id="KW-0963">Cytoplasm</keyword>
<dbReference type="FunFam" id="1.20.5.370:FF:000002">
    <property type="entry name" value="Myosin heavy chain"/>
    <property type="match status" value="1"/>
</dbReference>
<dbReference type="STRING" id="9838.ENSCDRP00005031900"/>
<proteinExistence type="predicted"/>
<evidence type="ECO:0000256" key="7">
    <source>
        <dbReference type="ARBA" id="ARBA00023123"/>
    </source>
</evidence>
<keyword evidence="8" id="KW-0505">Motor protein</keyword>
<evidence type="ECO:0000256" key="4">
    <source>
        <dbReference type="ARBA" id="ARBA00022741"/>
    </source>
</evidence>
<evidence type="ECO:0000256" key="6">
    <source>
        <dbReference type="ARBA" id="ARBA00023054"/>
    </source>
</evidence>
<keyword evidence="7" id="KW-0518">Myosin</keyword>
<feature type="coiled-coil region" evidence="11">
    <location>
        <begin position="94"/>
        <end position="484"/>
    </location>
</feature>
<evidence type="ECO:0000256" key="8">
    <source>
        <dbReference type="ARBA" id="ARBA00023175"/>
    </source>
</evidence>
<dbReference type="GO" id="GO:0032982">
    <property type="term" value="C:myosin filament"/>
    <property type="evidence" value="ECO:0007669"/>
    <property type="project" value="UniProtKB-KW"/>
</dbReference>
<keyword evidence="9" id="KW-0514">Muscle protein</keyword>
<dbReference type="InterPro" id="IPR002928">
    <property type="entry name" value="Myosin_tail"/>
</dbReference>
<dbReference type="Gene3D" id="6.10.250.2420">
    <property type="match status" value="1"/>
</dbReference>
<evidence type="ECO:0000256" key="11">
    <source>
        <dbReference type="SAM" id="Coils"/>
    </source>
</evidence>
<keyword evidence="4" id="KW-0547">Nucleotide-binding</keyword>
<evidence type="ECO:0000256" key="10">
    <source>
        <dbReference type="ARBA" id="ARBA00023203"/>
    </source>
</evidence>
<evidence type="ECO:0000256" key="1">
    <source>
        <dbReference type="ARBA" id="ARBA00004657"/>
    </source>
</evidence>
<keyword evidence="5" id="KW-0067">ATP-binding</keyword>
<dbReference type="GO" id="GO:0030016">
    <property type="term" value="C:myofibril"/>
    <property type="evidence" value="ECO:0007669"/>
    <property type="project" value="UniProtKB-SubCell"/>
</dbReference>
<organism evidence="13 14">
    <name type="scientific">Camelus dromedarius</name>
    <name type="common">Dromedary</name>
    <name type="synonym">Arabian camel</name>
    <dbReference type="NCBI Taxonomy" id="9838"/>
    <lineage>
        <taxon>Eukaryota</taxon>
        <taxon>Metazoa</taxon>
        <taxon>Chordata</taxon>
        <taxon>Craniata</taxon>
        <taxon>Vertebrata</taxon>
        <taxon>Euteleostomi</taxon>
        <taxon>Mammalia</taxon>
        <taxon>Eutheria</taxon>
        <taxon>Laurasiatheria</taxon>
        <taxon>Artiodactyla</taxon>
        <taxon>Tylopoda</taxon>
        <taxon>Camelidae</taxon>
        <taxon>Camelus</taxon>
    </lineage>
</organism>
<evidence type="ECO:0000256" key="3">
    <source>
        <dbReference type="ARBA" id="ARBA00022490"/>
    </source>
</evidence>
<feature type="coiled-coil region" evidence="11">
    <location>
        <begin position="8"/>
        <end position="35"/>
    </location>
</feature>
<evidence type="ECO:0000256" key="2">
    <source>
        <dbReference type="ARBA" id="ARBA00022433"/>
    </source>
</evidence>
<keyword evidence="10" id="KW-0009">Actin-binding</keyword>
<keyword evidence="2" id="KW-0787">Thick filament</keyword>
<evidence type="ECO:0000259" key="12">
    <source>
        <dbReference type="Pfam" id="PF01576"/>
    </source>
</evidence>